<dbReference type="RefSeq" id="WP_214174566.1">
    <property type="nucleotide sequence ID" value="NZ_JAHCVK010000001.1"/>
</dbReference>
<accession>A0ABS5SBA2</accession>
<dbReference type="CDD" id="cd07185">
    <property type="entry name" value="OmpA_C-like"/>
    <property type="match status" value="1"/>
</dbReference>
<dbReference type="PROSITE" id="PS51123">
    <property type="entry name" value="OMPA_2"/>
    <property type="match status" value="1"/>
</dbReference>
<dbReference type="InterPro" id="IPR050330">
    <property type="entry name" value="Bact_OuterMem_StrucFunc"/>
</dbReference>
<feature type="domain" description="OmpA-like" evidence="3">
    <location>
        <begin position="91"/>
        <end position="199"/>
    </location>
</feature>
<comment type="caution">
    <text evidence="4">The sequence shown here is derived from an EMBL/GenBank/DDBJ whole genome shotgun (WGS) entry which is preliminary data.</text>
</comment>
<evidence type="ECO:0000256" key="1">
    <source>
        <dbReference type="PROSITE-ProRule" id="PRU00473"/>
    </source>
</evidence>
<evidence type="ECO:0000313" key="5">
    <source>
        <dbReference type="Proteomes" id="UP000756860"/>
    </source>
</evidence>
<keyword evidence="1" id="KW-0472">Membrane</keyword>
<dbReference type="InterPro" id="IPR006665">
    <property type="entry name" value="OmpA-like"/>
</dbReference>
<dbReference type="InterPro" id="IPR036737">
    <property type="entry name" value="OmpA-like_sf"/>
</dbReference>
<dbReference type="SUPFAM" id="SSF103088">
    <property type="entry name" value="OmpA-like"/>
    <property type="match status" value="1"/>
</dbReference>
<dbReference type="PANTHER" id="PTHR30329">
    <property type="entry name" value="STATOR ELEMENT OF FLAGELLAR MOTOR COMPLEX"/>
    <property type="match status" value="1"/>
</dbReference>
<evidence type="ECO:0000259" key="3">
    <source>
        <dbReference type="PROSITE" id="PS51123"/>
    </source>
</evidence>
<dbReference type="EMBL" id="JAHCVK010000001">
    <property type="protein sequence ID" value="MBT0652641.1"/>
    <property type="molecule type" value="Genomic_DNA"/>
</dbReference>
<reference evidence="4 5" key="1">
    <citation type="submission" date="2021-05" db="EMBL/GenBank/DDBJ databases">
        <title>The draft genome of Geobacter luticola JCM 17780.</title>
        <authorList>
            <person name="Xu Z."/>
            <person name="Masuda Y."/>
            <person name="Itoh H."/>
            <person name="Senoo K."/>
        </authorList>
    </citation>
    <scope>NUCLEOTIDE SEQUENCE [LARGE SCALE GENOMIC DNA]</scope>
    <source>
        <strain evidence="4 5">JCM 17780</strain>
    </source>
</reference>
<evidence type="ECO:0000313" key="4">
    <source>
        <dbReference type="EMBL" id="MBT0652641.1"/>
    </source>
</evidence>
<dbReference type="Gene3D" id="3.30.1330.60">
    <property type="entry name" value="OmpA-like domain"/>
    <property type="match status" value="1"/>
</dbReference>
<sequence length="201" mass="21904">MLAKFMTTASLVFLVPLSSFASDIRQRPFAYSFDAASAQSGDTFVVCSNCPDSKLTILPAITKLAVRISESMPIQPTTTQSEVVAVAPRNEQPEIKGLLGTVHFQFDSSRLSQLEQGNLERISRDIPAGNAVNVTGYTCTIGTDDYNKKLSFRRAEAVATALKAKGVNINTIEGRGKCCPASQDKQQNRRVEIIGLQKEEM</sequence>
<organism evidence="4 5">
    <name type="scientific">Geomobilimonas luticola</name>
    <dbReference type="NCBI Taxonomy" id="1114878"/>
    <lineage>
        <taxon>Bacteria</taxon>
        <taxon>Pseudomonadati</taxon>
        <taxon>Thermodesulfobacteriota</taxon>
        <taxon>Desulfuromonadia</taxon>
        <taxon>Geobacterales</taxon>
        <taxon>Geobacteraceae</taxon>
        <taxon>Geomobilimonas</taxon>
    </lineage>
</organism>
<keyword evidence="2" id="KW-0732">Signal</keyword>
<dbReference type="PANTHER" id="PTHR30329:SF17">
    <property type="entry name" value="LIPOPROTEIN YFIB-RELATED"/>
    <property type="match status" value="1"/>
</dbReference>
<dbReference type="Pfam" id="PF00691">
    <property type="entry name" value="OmpA"/>
    <property type="match status" value="1"/>
</dbReference>
<proteinExistence type="predicted"/>
<protein>
    <submittedName>
        <fullName evidence="4">OmpA family protein</fullName>
    </submittedName>
</protein>
<name>A0ABS5SBA2_9BACT</name>
<feature type="signal peptide" evidence="2">
    <location>
        <begin position="1"/>
        <end position="21"/>
    </location>
</feature>
<feature type="chain" id="PRO_5047172985" evidence="2">
    <location>
        <begin position="22"/>
        <end position="201"/>
    </location>
</feature>
<dbReference type="Proteomes" id="UP000756860">
    <property type="component" value="Unassembled WGS sequence"/>
</dbReference>
<keyword evidence="5" id="KW-1185">Reference proteome</keyword>
<evidence type="ECO:0000256" key="2">
    <source>
        <dbReference type="SAM" id="SignalP"/>
    </source>
</evidence>
<gene>
    <name evidence="4" type="ORF">KI810_06205</name>
</gene>